<protein>
    <submittedName>
        <fullName evidence="1">Uncharacterized protein</fullName>
    </submittedName>
</protein>
<name>A0A4R8UAT1_9MICO</name>
<dbReference type="EMBL" id="SOEZ01000079">
    <property type="protein sequence ID" value="TFB46508.1"/>
    <property type="molecule type" value="Genomic_DNA"/>
</dbReference>
<proteinExistence type="predicted"/>
<dbReference type="RefSeq" id="WP_134493154.1">
    <property type="nucleotide sequence ID" value="NZ_SOEZ01000079.1"/>
</dbReference>
<evidence type="ECO:0000313" key="1">
    <source>
        <dbReference type="EMBL" id="TFB46508.1"/>
    </source>
</evidence>
<reference evidence="1 2" key="1">
    <citation type="submission" date="2019-03" db="EMBL/GenBank/DDBJ databases">
        <title>Genomics of glacier-inhabiting Cryobacterium strains.</title>
        <authorList>
            <person name="Liu Q."/>
            <person name="Xin Y.-H."/>
        </authorList>
    </citation>
    <scope>NUCLEOTIDE SEQUENCE [LARGE SCALE GENOMIC DNA]</scope>
    <source>
        <strain evidence="1 2">Sr47</strain>
    </source>
</reference>
<gene>
    <name evidence="1" type="ORF">E3O23_17115</name>
</gene>
<accession>A0A4R8UAT1</accession>
<sequence>MSISSRIDGWPTDHGPLLTLHELGLHDDLNQRPKWLHYPRTETGEGIENYHATTNFLTSEPLRALASLTLEGWQVFVDPDERGLRIKITPGRKTP</sequence>
<organism evidence="1 2">
    <name type="scientific">Cryobacterium tagatosivorans</name>
    <dbReference type="NCBI Taxonomy" id="1259199"/>
    <lineage>
        <taxon>Bacteria</taxon>
        <taxon>Bacillati</taxon>
        <taxon>Actinomycetota</taxon>
        <taxon>Actinomycetes</taxon>
        <taxon>Micrococcales</taxon>
        <taxon>Microbacteriaceae</taxon>
        <taxon>Cryobacterium</taxon>
    </lineage>
</organism>
<dbReference type="Proteomes" id="UP000297866">
    <property type="component" value="Unassembled WGS sequence"/>
</dbReference>
<keyword evidence="2" id="KW-1185">Reference proteome</keyword>
<dbReference type="OrthoDB" id="9926137at2"/>
<comment type="caution">
    <text evidence="1">The sequence shown here is derived from an EMBL/GenBank/DDBJ whole genome shotgun (WGS) entry which is preliminary data.</text>
</comment>
<evidence type="ECO:0000313" key="2">
    <source>
        <dbReference type="Proteomes" id="UP000297866"/>
    </source>
</evidence>
<dbReference type="AlphaFoldDB" id="A0A4R8UAT1"/>